<accession>A0A7C4GIZ9</accession>
<dbReference type="PROSITE" id="PS51494">
    <property type="entry name" value="SPOIVB"/>
    <property type="match status" value="1"/>
</dbReference>
<name>A0A7C4GIZ9_UNCW3</name>
<dbReference type="Pfam" id="PF05580">
    <property type="entry name" value="Peptidase_S55"/>
    <property type="match status" value="1"/>
</dbReference>
<sequence length="594" mass="64169">MRHLNQSFRHVRALARQLLFLIPLFALGSPVSSVDIIPVDQIRPGARGTGLTVLSGDSVVQFEVEVIDVMRNVTPRGDLILCRLSGAGLEHTGVIQGMSGSPIYIDGRIAGAVAYAWGFSKDPIAGITPIAEMTSIWQQEDNYSGRGRRSSALGRQLPRTTGCAPLPLPLAVSGLSPRAAEILTPALAEFGLTPVMAASGRTAMQRESLPRVEPGCAIGVALADGDVSMAAVGTLTFREGDRILAFGHPMMQAGPVRMPMIVGTIHGVLPSVASSFKFFSPGPVVGAVTEDRLTGIAGRLGMDAPMLPVRVRLESPTNSEVYSFRVVQHEELSPVLLAVGLTDIIFRSEGTMEETTIESEMVVRFHAAVDTLESRNPPLELRLRHLLTGPDPVADLFRLVRSELSMLLENRFVEIHSDEVLVTLRFRPGRAQAWLTSTTPDRQTVRPGDNLRIALRLTDYRGRDTICLTDIPIPATARPGRLEIFVGPADSLLAIESNRAPGRFEPTDLKGMVELLQRSGNEDRLRIVGLTSSSGFTVSGRELPSAPPSLRRVLATRPPDRRVEPTFSSVVFEQSLAVGSVVSGVGQFGLEVRE</sequence>
<dbReference type="EMBL" id="DSUT01000112">
    <property type="protein sequence ID" value="HGK28379.1"/>
    <property type="molecule type" value="Genomic_DNA"/>
</dbReference>
<organism evidence="2">
    <name type="scientific">candidate division WOR-3 bacterium</name>
    <dbReference type="NCBI Taxonomy" id="2052148"/>
    <lineage>
        <taxon>Bacteria</taxon>
        <taxon>Bacteria division WOR-3</taxon>
    </lineage>
</organism>
<reference evidence="2" key="1">
    <citation type="journal article" date="2020" name="mSystems">
        <title>Genome- and Community-Level Interaction Insights into Carbon Utilization and Element Cycling Functions of Hydrothermarchaeota in Hydrothermal Sediment.</title>
        <authorList>
            <person name="Zhou Z."/>
            <person name="Liu Y."/>
            <person name="Xu W."/>
            <person name="Pan J."/>
            <person name="Luo Z.H."/>
            <person name="Li M."/>
        </authorList>
    </citation>
    <scope>NUCLEOTIDE SEQUENCE [LARGE SCALE GENOMIC DNA]</scope>
    <source>
        <strain evidence="2">SpSt-488</strain>
    </source>
</reference>
<dbReference type="AlphaFoldDB" id="A0A7C4GIZ9"/>
<comment type="caution">
    <text evidence="2">The sequence shown here is derived from an EMBL/GenBank/DDBJ whole genome shotgun (WGS) entry which is preliminary data.</text>
</comment>
<gene>
    <name evidence="2" type="ORF">ENS41_05430</name>
</gene>
<evidence type="ECO:0000313" key="2">
    <source>
        <dbReference type="EMBL" id="HGK28379.1"/>
    </source>
</evidence>
<proteinExistence type="predicted"/>
<dbReference type="InterPro" id="IPR008763">
    <property type="entry name" value="Peptidase_S55"/>
</dbReference>
<evidence type="ECO:0000259" key="1">
    <source>
        <dbReference type="PROSITE" id="PS51494"/>
    </source>
</evidence>
<protein>
    <recommendedName>
        <fullName evidence="1">Peptidase S55 domain-containing protein</fullName>
    </recommendedName>
</protein>
<feature type="domain" description="Peptidase S55" evidence="1">
    <location>
        <begin position="1"/>
        <end position="149"/>
    </location>
</feature>